<evidence type="ECO:0000313" key="2">
    <source>
        <dbReference type="Proteomes" id="UP001210978"/>
    </source>
</evidence>
<evidence type="ECO:0000313" key="1">
    <source>
        <dbReference type="EMBL" id="WBV59979.1"/>
    </source>
</evidence>
<dbReference type="RefSeq" id="WP_271148327.1">
    <property type="nucleotide sequence ID" value="NZ_CP115859.1"/>
</dbReference>
<reference evidence="1 2" key="1">
    <citation type="submission" date="2023-01" db="EMBL/GenBank/DDBJ databases">
        <title>Complete genome of Chryseobacterium camelliae VAN22-5A.</title>
        <authorList>
            <person name="Zong G."/>
            <person name="Cao G."/>
        </authorList>
    </citation>
    <scope>NUCLEOTIDE SEQUENCE [LARGE SCALE GENOMIC DNA]</scope>
    <source>
        <strain evidence="1 2">VAN22-5A</strain>
    </source>
</reference>
<sequence length="132" mass="14995">MKKKVLFLTLCIYGLTITACKHSTKENETIATKSPAEIANDSITKATFVDDFGDQMEVVLNHTQNTAKVFLNGKTYDIKKVDELPEYTAANEEYQYSNIRGNITFLKKDVDMVLFHSKQNKKENSPTKMASY</sequence>
<organism evidence="1 2">
    <name type="scientific">Chryseobacterium camelliae</name>
    <dbReference type="NCBI Taxonomy" id="1265445"/>
    <lineage>
        <taxon>Bacteria</taxon>
        <taxon>Pseudomonadati</taxon>
        <taxon>Bacteroidota</taxon>
        <taxon>Flavobacteriia</taxon>
        <taxon>Flavobacteriales</taxon>
        <taxon>Weeksellaceae</taxon>
        <taxon>Chryseobacterium group</taxon>
        <taxon>Chryseobacterium</taxon>
    </lineage>
</organism>
<dbReference type="PROSITE" id="PS51257">
    <property type="entry name" value="PROKAR_LIPOPROTEIN"/>
    <property type="match status" value="1"/>
</dbReference>
<keyword evidence="2" id="KW-1185">Reference proteome</keyword>
<gene>
    <name evidence="1" type="ORF">PFY12_13150</name>
</gene>
<protein>
    <recommendedName>
        <fullName evidence="3">Plastocyanin-like domain-containing protein</fullName>
    </recommendedName>
</protein>
<dbReference type="Proteomes" id="UP001210978">
    <property type="component" value="Chromosome"/>
</dbReference>
<proteinExistence type="predicted"/>
<accession>A0ABY7QKU9</accession>
<evidence type="ECO:0008006" key="3">
    <source>
        <dbReference type="Google" id="ProtNLM"/>
    </source>
</evidence>
<name>A0ABY7QKU9_9FLAO</name>
<dbReference type="EMBL" id="CP115859">
    <property type="protein sequence ID" value="WBV59979.1"/>
    <property type="molecule type" value="Genomic_DNA"/>
</dbReference>